<dbReference type="Pfam" id="PF13516">
    <property type="entry name" value="LRR_6"/>
    <property type="match status" value="4"/>
</dbReference>
<dbReference type="SMART" id="SM00368">
    <property type="entry name" value="LRR_RI"/>
    <property type="match status" value="7"/>
</dbReference>
<keyword evidence="3" id="KW-1185">Reference proteome</keyword>
<dbReference type="SUPFAM" id="SSF52047">
    <property type="entry name" value="RNI-like"/>
    <property type="match status" value="1"/>
</dbReference>
<evidence type="ECO:0000313" key="3">
    <source>
        <dbReference type="Proteomes" id="UP000005408"/>
    </source>
</evidence>
<feature type="compositionally biased region" description="Basic and acidic residues" evidence="1">
    <location>
        <begin position="1"/>
        <end position="11"/>
    </location>
</feature>
<dbReference type="EnsemblMetazoa" id="G13320.1">
    <property type="protein sequence ID" value="G13320.1:cds"/>
    <property type="gene ID" value="G13320"/>
</dbReference>
<sequence>MSNLTKEKSTVSHDPPGRAVTSANSTLRRSRQGGADIDRETEEELLFLTDISRPVTQQEPVREDFDSFRLELTPTRALEPHEVRQEIYKRECRRLNVIPLSSYLRNPIRNSLAVPYCGLGPRGAMALAAPLMLDHNLVYLDIKGNDIGPFGLNHLTEACLETMSITHVNLSNNNLGSEGARILCKAVKDLTLFEYLDLSNNGFKDDDSVLFGDLIEKSKSLREVILSNNHFADRAGIEFGRAIENNDRLESFDISWNHINGRSAEAFTKGVKKNVGLKRLNISFNGFGREGSQGLALVLKKNRTLRELDLSYNRMVDEDIRVIAKGLTENDTLKTLVIGDNLLTNESSLHILKSIEDPKSLTALENVDLKNVCVDQEFVYLLEEVKEIRSINIKHGKVMKIGKPRRRRRRRKPRPKPEVENEKEELPIKPTAGDSRGLEKTKNSLRKNEANVGVTTSARGDVKDGSDVKQVPVTAPPPRGIVRESLILGQDIISKETTENMI</sequence>
<organism evidence="2 3">
    <name type="scientific">Magallana gigas</name>
    <name type="common">Pacific oyster</name>
    <name type="synonym">Crassostrea gigas</name>
    <dbReference type="NCBI Taxonomy" id="29159"/>
    <lineage>
        <taxon>Eukaryota</taxon>
        <taxon>Metazoa</taxon>
        <taxon>Spiralia</taxon>
        <taxon>Lophotrochozoa</taxon>
        <taxon>Mollusca</taxon>
        <taxon>Bivalvia</taxon>
        <taxon>Autobranchia</taxon>
        <taxon>Pteriomorphia</taxon>
        <taxon>Ostreida</taxon>
        <taxon>Ostreoidea</taxon>
        <taxon>Ostreidae</taxon>
        <taxon>Magallana</taxon>
    </lineage>
</organism>
<feature type="compositionally biased region" description="Basic residues" evidence="1">
    <location>
        <begin position="399"/>
        <end position="414"/>
    </location>
</feature>
<dbReference type="InterPro" id="IPR032675">
    <property type="entry name" value="LRR_dom_sf"/>
</dbReference>
<dbReference type="InterPro" id="IPR001611">
    <property type="entry name" value="Leu-rich_rpt"/>
</dbReference>
<feature type="region of interest" description="Disordered" evidence="1">
    <location>
        <begin position="1"/>
        <end position="40"/>
    </location>
</feature>
<dbReference type="Gene3D" id="3.80.10.10">
    <property type="entry name" value="Ribonuclease Inhibitor"/>
    <property type="match status" value="1"/>
</dbReference>
<accession>A0A8W8IBZ4</accession>
<dbReference type="PANTHER" id="PTHR24114">
    <property type="entry name" value="LEUCINE RICH REPEAT FAMILY PROTEIN"/>
    <property type="match status" value="1"/>
</dbReference>
<feature type="region of interest" description="Disordered" evidence="1">
    <location>
        <begin position="399"/>
        <end position="479"/>
    </location>
</feature>
<dbReference type="OMA" id="RSINIKH"/>
<dbReference type="OrthoDB" id="120976at2759"/>
<protein>
    <recommendedName>
        <fullName evidence="4">Leucine-rich repeat-containing protein 74B</fullName>
    </recommendedName>
</protein>
<evidence type="ECO:0008006" key="4">
    <source>
        <dbReference type="Google" id="ProtNLM"/>
    </source>
</evidence>
<dbReference type="Proteomes" id="UP000005408">
    <property type="component" value="Unassembled WGS sequence"/>
</dbReference>
<reference evidence="2" key="1">
    <citation type="submission" date="2022-08" db="UniProtKB">
        <authorList>
            <consortium name="EnsemblMetazoa"/>
        </authorList>
    </citation>
    <scope>IDENTIFICATION</scope>
    <source>
        <strain evidence="2">05x7-T-G4-1.051#20</strain>
    </source>
</reference>
<dbReference type="InterPro" id="IPR052394">
    <property type="entry name" value="LRR-containing"/>
</dbReference>
<proteinExistence type="predicted"/>
<name>A0A8W8IBZ4_MAGGI</name>
<evidence type="ECO:0000313" key="2">
    <source>
        <dbReference type="EnsemblMetazoa" id="G13320.1:cds"/>
    </source>
</evidence>
<dbReference type="AlphaFoldDB" id="A0A8W8IBZ4"/>
<evidence type="ECO:0000256" key="1">
    <source>
        <dbReference type="SAM" id="MobiDB-lite"/>
    </source>
</evidence>
<dbReference type="PANTHER" id="PTHR24114:SF2">
    <property type="entry name" value="F-BOX DOMAIN-CONTAINING PROTEIN-RELATED"/>
    <property type="match status" value="1"/>
</dbReference>
<feature type="compositionally biased region" description="Basic and acidic residues" evidence="1">
    <location>
        <begin position="415"/>
        <end position="427"/>
    </location>
</feature>
<feature type="compositionally biased region" description="Basic and acidic residues" evidence="1">
    <location>
        <begin position="436"/>
        <end position="449"/>
    </location>
</feature>